<dbReference type="Gene3D" id="1.10.10.60">
    <property type="entry name" value="Homeodomain-like"/>
    <property type="match status" value="1"/>
</dbReference>
<dbReference type="HOGENOM" id="CLU_020569_0_0_5"/>
<keyword evidence="5 9" id="KW-0805">Transcription regulation</keyword>
<organism evidence="13 14">
    <name type="scientific">Hyphomicrobium denitrificans 1NES1</name>
    <dbReference type="NCBI Taxonomy" id="670307"/>
    <lineage>
        <taxon>Bacteria</taxon>
        <taxon>Pseudomonadati</taxon>
        <taxon>Pseudomonadota</taxon>
        <taxon>Alphaproteobacteria</taxon>
        <taxon>Hyphomicrobiales</taxon>
        <taxon>Hyphomicrobiaceae</taxon>
        <taxon>Hyphomicrobium</taxon>
    </lineage>
</organism>
<protein>
    <recommendedName>
        <fullName evidence="9">RNA polymerase sigma-54 factor</fullName>
    </recommendedName>
</protein>
<dbReference type="GO" id="GO:0016987">
    <property type="term" value="F:sigma factor activity"/>
    <property type="evidence" value="ECO:0007669"/>
    <property type="project" value="UniProtKB-KW"/>
</dbReference>
<proteinExistence type="inferred from homology"/>
<dbReference type="STRING" id="670307.HYPDE_24523"/>
<dbReference type="Proteomes" id="UP000005952">
    <property type="component" value="Chromosome"/>
</dbReference>
<evidence type="ECO:0000259" key="11">
    <source>
        <dbReference type="Pfam" id="PF04552"/>
    </source>
</evidence>
<dbReference type="InterPro" id="IPR007634">
    <property type="entry name" value="RNA_pol_sigma_54_DNA-bd"/>
</dbReference>
<evidence type="ECO:0000256" key="6">
    <source>
        <dbReference type="ARBA" id="ARBA00023082"/>
    </source>
</evidence>
<keyword evidence="7 9" id="KW-0238">DNA-binding</keyword>
<evidence type="ECO:0000256" key="10">
    <source>
        <dbReference type="SAM" id="MobiDB-lite"/>
    </source>
</evidence>
<gene>
    <name evidence="13" type="ORF">HYPDE_24523</name>
</gene>
<dbReference type="Pfam" id="PF04552">
    <property type="entry name" value="Sigma54_DBD"/>
    <property type="match status" value="1"/>
</dbReference>
<keyword evidence="2 9" id="KW-0240">DNA-directed RNA polymerase</keyword>
<evidence type="ECO:0000256" key="7">
    <source>
        <dbReference type="ARBA" id="ARBA00023125"/>
    </source>
</evidence>
<comment type="function">
    <text evidence="9">Sigma factors are initiation factors that promote the attachment of RNA polymerase to specific initiation sites and are then released.</text>
</comment>
<name>N0B963_9HYPH</name>
<evidence type="ECO:0000256" key="9">
    <source>
        <dbReference type="PIRNR" id="PIRNR000774"/>
    </source>
</evidence>
<evidence type="ECO:0000256" key="2">
    <source>
        <dbReference type="ARBA" id="ARBA00022478"/>
    </source>
</evidence>
<dbReference type="Pfam" id="PF04963">
    <property type="entry name" value="Sigma54_CBD"/>
    <property type="match status" value="1"/>
</dbReference>
<evidence type="ECO:0000256" key="1">
    <source>
        <dbReference type="ARBA" id="ARBA00008798"/>
    </source>
</evidence>
<dbReference type="RefSeq" id="WP_015596627.1">
    <property type="nucleotide sequence ID" value="NC_021172.1"/>
</dbReference>
<evidence type="ECO:0000256" key="8">
    <source>
        <dbReference type="ARBA" id="ARBA00023163"/>
    </source>
</evidence>
<accession>N0B963</accession>
<dbReference type="Gene3D" id="1.10.10.1330">
    <property type="entry name" value="RNA polymerase sigma-54 factor, core-binding domain"/>
    <property type="match status" value="1"/>
</dbReference>
<evidence type="ECO:0000313" key="14">
    <source>
        <dbReference type="Proteomes" id="UP000005952"/>
    </source>
</evidence>
<evidence type="ECO:0000259" key="12">
    <source>
        <dbReference type="Pfam" id="PF04963"/>
    </source>
</evidence>
<dbReference type="PROSITE" id="PS50044">
    <property type="entry name" value="SIGMA54_3"/>
    <property type="match status" value="1"/>
</dbReference>
<keyword evidence="8 9" id="KW-0804">Transcription</keyword>
<dbReference type="GO" id="GO:0003677">
    <property type="term" value="F:DNA binding"/>
    <property type="evidence" value="ECO:0007669"/>
    <property type="project" value="UniProtKB-KW"/>
</dbReference>
<dbReference type="NCBIfam" id="NF004596">
    <property type="entry name" value="PRK05932.1-3"/>
    <property type="match status" value="1"/>
</dbReference>
<dbReference type="InterPro" id="IPR038709">
    <property type="entry name" value="RpoN_core-bd_sf"/>
</dbReference>
<dbReference type="PIRSF" id="PIRSF000774">
    <property type="entry name" value="RpoN"/>
    <property type="match status" value="1"/>
</dbReference>
<dbReference type="GO" id="GO:0006352">
    <property type="term" value="P:DNA-templated transcription initiation"/>
    <property type="evidence" value="ECO:0007669"/>
    <property type="project" value="InterPro"/>
</dbReference>
<dbReference type="GO" id="GO:0001216">
    <property type="term" value="F:DNA-binding transcription activator activity"/>
    <property type="evidence" value="ECO:0007669"/>
    <property type="project" value="InterPro"/>
</dbReference>
<dbReference type="NCBIfam" id="TIGR02395">
    <property type="entry name" value="rpoN_sigma"/>
    <property type="match status" value="1"/>
</dbReference>
<dbReference type="KEGG" id="hdt:HYPDE_24523"/>
<dbReference type="eggNOG" id="COG1508">
    <property type="taxonomic scope" value="Bacteria"/>
</dbReference>
<dbReference type="PRINTS" id="PR00045">
    <property type="entry name" value="SIGMA54FCT"/>
</dbReference>
<feature type="region of interest" description="Disordered" evidence="10">
    <location>
        <begin position="51"/>
        <end position="74"/>
    </location>
</feature>
<feature type="domain" description="RNA polymerase sigma factor 54 core-binding" evidence="12">
    <location>
        <begin position="137"/>
        <end position="324"/>
    </location>
</feature>
<evidence type="ECO:0000256" key="3">
    <source>
        <dbReference type="ARBA" id="ARBA00022679"/>
    </source>
</evidence>
<dbReference type="GO" id="GO:0016779">
    <property type="term" value="F:nucleotidyltransferase activity"/>
    <property type="evidence" value="ECO:0007669"/>
    <property type="project" value="UniProtKB-KW"/>
</dbReference>
<dbReference type="PANTHER" id="PTHR32248:SF4">
    <property type="entry name" value="RNA POLYMERASE SIGMA-54 FACTOR"/>
    <property type="match status" value="1"/>
</dbReference>
<keyword evidence="6 9" id="KW-0731">Sigma factor</keyword>
<evidence type="ECO:0000256" key="5">
    <source>
        <dbReference type="ARBA" id="ARBA00023015"/>
    </source>
</evidence>
<dbReference type="PROSITE" id="PS00718">
    <property type="entry name" value="SIGMA54_2"/>
    <property type="match status" value="1"/>
</dbReference>
<keyword evidence="3 9" id="KW-0808">Transferase</keyword>
<dbReference type="GO" id="GO:0000428">
    <property type="term" value="C:DNA-directed RNA polymerase complex"/>
    <property type="evidence" value="ECO:0007669"/>
    <property type="project" value="UniProtKB-KW"/>
</dbReference>
<evidence type="ECO:0000256" key="4">
    <source>
        <dbReference type="ARBA" id="ARBA00022695"/>
    </source>
</evidence>
<sequence>MALSAKLELRQGQQLVMTPQLQQAIRLLQLSNLELTEFVDAELERNPLLEREEASAGPKPSEETAPPNDKPAAGDEERWLDLRQPVQDHTGGLDADFGNVFQGPGTGEPVGSGPTAGLGWANVTQRMHTAGEEDSDLEDYVANQISLRDHLTAQLPLTITDPVERLIGQYLIDLVDEAGYIPANLEPLSERLGAPLELVESVLGKLQTFDPPGIFARSLAECLALQLKDQNRYDPLMAQLLANLDHLGNRNLAALKKAVGVDMDELADMIREIKRLNPKPGLKFGSVQVQPVVPDVIVRAASDGGWHVELNSDTLPRVLVNRTYYTRIAKSATNERDKGYLFDCLQTANWLVKSLDQRARTILKVAEQIVRQQDSFFMYGVQHLRPLNLRVIADAISMHESTVSRVTSNKYIATPRGIYELKYFFTSAIASAADGEAHSSESVRHRIKQMIDAEHADAVLSDDQLVDRLKSEGIDIARRTVAKYREAMRIPSSVQRRRDKRLVERLGGTA</sequence>
<keyword evidence="4 9" id="KW-0548">Nucleotidyltransferase</keyword>
<comment type="similarity">
    <text evidence="1 9">Belongs to the sigma-54 factor family.</text>
</comment>
<dbReference type="PANTHER" id="PTHR32248">
    <property type="entry name" value="RNA POLYMERASE SIGMA-54 FACTOR"/>
    <property type="match status" value="1"/>
</dbReference>
<dbReference type="AlphaFoldDB" id="N0B963"/>
<dbReference type="Pfam" id="PF00309">
    <property type="entry name" value="Sigma54_AID"/>
    <property type="match status" value="1"/>
</dbReference>
<dbReference type="InterPro" id="IPR007046">
    <property type="entry name" value="RNA_pol_sigma_54_core-bd"/>
</dbReference>
<dbReference type="EMBL" id="CP005587">
    <property type="protein sequence ID" value="AGK56590.1"/>
    <property type="molecule type" value="Genomic_DNA"/>
</dbReference>
<dbReference type="NCBIfam" id="NF009118">
    <property type="entry name" value="PRK12469.1"/>
    <property type="match status" value="1"/>
</dbReference>
<dbReference type="InterPro" id="IPR000394">
    <property type="entry name" value="RNA_pol_sigma_54"/>
</dbReference>
<feature type="domain" description="RNA polymerase sigma factor 54 DNA-binding" evidence="11">
    <location>
        <begin position="340"/>
        <end position="498"/>
    </location>
</feature>
<evidence type="ECO:0000313" key="13">
    <source>
        <dbReference type="EMBL" id="AGK56590.1"/>
    </source>
</evidence>
<dbReference type="OrthoDB" id="9814402at2"/>
<dbReference type="PROSITE" id="PS00717">
    <property type="entry name" value="SIGMA54_1"/>
    <property type="match status" value="1"/>
</dbReference>
<reference evidence="13 14" key="1">
    <citation type="journal article" date="2013" name="Genome Announc.">
        <title>Genome sequences for three denitrifying bacterial strains isolated from a uranium- and nitrate-contaminated subsurface environment.</title>
        <authorList>
            <person name="Venkatramanan R."/>
            <person name="Prakash O."/>
            <person name="Woyke T."/>
            <person name="Chain P."/>
            <person name="Goodwin L.A."/>
            <person name="Watson D."/>
            <person name="Brooks S."/>
            <person name="Kostka J.E."/>
            <person name="Green S.J."/>
        </authorList>
    </citation>
    <scope>NUCLEOTIDE SEQUENCE [LARGE SCALE GENOMIC DNA]</scope>
    <source>
        <strain evidence="13 14">1NES1</strain>
    </source>
</reference>
<keyword evidence="14" id="KW-1185">Reference proteome</keyword>